<feature type="domain" description="Pyridine nucleotide-disulphide oxidoreductase dimerisation" evidence="4">
    <location>
        <begin position="231"/>
        <end position="289"/>
    </location>
</feature>
<dbReference type="SUPFAM" id="SSF51905">
    <property type="entry name" value="FAD/NAD(P)-binding domain"/>
    <property type="match status" value="1"/>
</dbReference>
<feature type="domain" description="FAD/NAD(P)-binding" evidence="5">
    <location>
        <begin position="90"/>
        <end position="222"/>
    </location>
</feature>
<proteinExistence type="predicted"/>
<evidence type="ECO:0000313" key="6">
    <source>
        <dbReference type="EMBL" id="PHT67017.1"/>
    </source>
</evidence>
<dbReference type="InterPro" id="IPR050151">
    <property type="entry name" value="Class-I_Pyr_Nuc-Dis_Oxidored"/>
</dbReference>
<name>A0A2G2YB82_CAPAN</name>
<dbReference type="PANTHER" id="PTHR22912:SF212">
    <property type="entry name" value="DIHYDROLIPOYL DEHYDROGENASE"/>
    <property type="match status" value="1"/>
</dbReference>
<gene>
    <name evidence="6" type="ORF">T459_31442</name>
</gene>
<comment type="caution">
    <text evidence="6">The sequence shown here is derived from an EMBL/GenBank/DDBJ whole genome shotgun (WGS) entry which is preliminary data.</text>
</comment>
<dbReference type="GO" id="GO:0050660">
    <property type="term" value="F:flavin adenine dinucleotide binding"/>
    <property type="evidence" value="ECO:0000318"/>
    <property type="project" value="GO_Central"/>
</dbReference>
<dbReference type="OMA" id="FHEPQHS"/>
<dbReference type="GO" id="GO:0045252">
    <property type="term" value="C:oxoglutarate dehydrogenase complex"/>
    <property type="evidence" value="ECO:0000318"/>
    <property type="project" value="GO_Central"/>
</dbReference>
<keyword evidence="7" id="KW-1185">Reference proteome</keyword>
<dbReference type="AlphaFoldDB" id="A0A2G2YB82"/>
<keyword evidence="2" id="KW-0274">FAD</keyword>
<accession>A0A2G2YB82</accession>
<dbReference type="InterPro" id="IPR016156">
    <property type="entry name" value="FAD/NAD-linked_Rdtase_dimer_sf"/>
</dbReference>
<evidence type="ECO:0000256" key="2">
    <source>
        <dbReference type="ARBA" id="ARBA00022827"/>
    </source>
</evidence>
<sequence>MFHEPQHSFVNRGLKFSSVEVDLPAMMGQKDKAVSNLTRGIEGLFKNTKVNYVKGYGKFLSTSGFSVYTVQGGHSFGRGKNTAIATGSDVKEVTAVEFTADIVLTMDGEVRKQFQHALEKQKMKFMLQTKVVSVDITGDGVKLTLKPASDGHQTTLEADVVLVSAGRVSFTSEPGLDMIGVETDKVCRMLVNECFASNAPGVHAIGAVVPEPMLAHKAQEDGGHYRAKAIDAEEIVKVIAEKESGEILGVYVMSPNAGELIHEAVLALQYGTSSEDIAHPTMSEALKEAVVATYDKPIHM</sequence>
<protein>
    <submittedName>
        <fullName evidence="6">Leghemoglobin reductase</fullName>
    </submittedName>
</protein>
<keyword evidence="1" id="KW-0285">Flavoprotein</keyword>
<organism evidence="6 7">
    <name type="scientific">Capsicum annuum</name>
    <name type="common">Capsicum pepper</name>
    <dbReference type="NCBI Taxonomy" id="4072"/>
    <lineage>
        <taxon>Eukaryota</taxon>
        <taxon>Viridiplantae</taxon>
        <taxon>Streptophyta</taxon>
        <taxon>Embryophyta</taxon>
        <taxon>Tracheophyta</taxon>
        <taxon>Spermatophyta</taxon>
        <taxon>Magnoliopsida</taxon>
        <taxon>eudicotyledons</taxon>
        <taxon>Gunneridae</taxon>
        <taxon>Pentapetalae</taxon>
        <taxon>asterids</taxon>
        <taxon>lamiids</taxon>
        <taxon>Solanales</taxon>
        <taxon>Solanaceae</taxon>
        <taxon>Solanoideae</taxon>
        <taxon>Capsiceae</taxon>
        <taxon>Capsicum</taxon>
    </lineage>
</organism>
<dbReference type="STRING" id="4072.A0A2G2YB82"/>
<dbReference type="GO" id="GO:0006103">
    <property type="term" value="P:2-oxoglutarate metabolic process"/>
    <property type="evidence" value="ECO:0000318"/>
    <property type="project" value="GO_Central"/>
</dbReference>
<evidence type="ECO:0000256" key="1">
    <source>
        <dbReference type="ARBA" id="ARBA00022630"/>
    </source>
</evidence>
<dbReference type="Gene3D" id="3.30.390.30">
    <property type="match status" value="1"/>
</dbReference>
<dbReference type="PRINTS" id="PR00368">
    <property type="entry name" value="FADPNR"/>
</dbReference>
<dbReference type="PANTHER" id="PTHR22912">
    <property type="entry name" value="DISULFIDE OXIDOREDUCTASE"/>
    <property type="match status" value="1"/>
</dbReference>
<dbReference type="InterPro" id="IPR036188">
    <property type="entry name" value="FAD/NAD-bd_sf"/>
</dbReference>
<evidence type="ECO:0000259" key="4">
    <source>
        <dbReference type="Pfam" id="PF02852"/>
    </source>
</evidence>
<dbReference type="Proteomes" id="UP000222542">
    <property type="component" value="Unassembled WGS sequence"/>
</dbReference>
<dbReference type="Gene3D" id="3.50.50.60">
    <property type="entry name" value="FAD/NAD(P)-binding domain"/>
    <property type="match status" value="3"/>
</dbReference>
<dbReference type="Pfam" id="PF07992">
    <property type="entry name" value="Pyr_redox_2"/>
    <property type="match status" value="1"/>
</dbReference>
<evidence type="ECO:0000313" key="7">
    <source>
        <dbReference type="Proteomes" id="UP000222542"/>
    </source>
</evidence>
<dbReference type="GO" id="GO:0005739">
    <property type="term" value="C:mitochondrion"/>
    <property type="evidence" value="ECO:0000318"/>
    <property type="project" value="GO_Central"/>
</dbReference>
<dbReference type="GO" id="GO:0004148">
    <property type="term" value="F:dihydrolipoyl dehydrogenase (NADH) activity"/>
    <property type="evidence" value="ECO:0000318"/>
    <property type="project" value="GO_Central"/>
</dbReference>
<dbReference type="Pfam" id="PF02852">
    <property type="entry name" value="Pyr_redox_dim"/>
    <property type="match status" value="1"/>
</dbReference>
<dbReference type="EMBL" id="AYRZ02000012">
    <property type="protein sequence ID" value="PHT67017.1"/>
    <property type="molecule type" value="Genomic_DNA"/>
</dbReference>
<dbReference type="InterPro" id="IPR004099">
    <property type="entry name" value="Pyr_nucl-diS_OxRdtase_dimer"/>
</dbReference>
<reference evidence="6 7" key="2">
    <citation type="journal article" date="2017" name="Genome Biol.">
        <title>New reference genome sequences of hot pepper reveal the massive evolution of plant disease-resistance genes by retroduplication.</title>
        <authorList>
            <person name="Kim S."/>
            <person name="Park J."/>
            <person name="Yeom S.I."/>
            <person name="Kim Y.M."/>
            <person name="Seo E."/>
            <person name="Kim K.T."/>
            <person name="Kim M.S."/>
            <person name="Lee J.M."/>
            <person name="Cheong K."/>
            <person name="Shin H.S."/>
            <person name="Kim S.B."/>
            <person name="Han K."/>
            <person name="Lee J."/>
            <person name="Park M."/>
            <person name="Lee H.A."/>
            <person name="Lee H.Y."/>
            <person name="Lee Y."/>
            <person name="Oh S."/>
            <person name="Lee J.H."/>
            <person name="Choi E."/>
            <person name="Choi E."/>
            <person name="Lee S.E."/>
            <person name="Jeon J."/>
            <person name="Kim H."/>
            <person name="Choi G."/>
            <person name="Song H."/>
            <person name="Lee J."/>
            <person name="Lee S.C."/>
            <person name="Kwon J.K."/>
            <person name="Lee H.Y."/>
            <person name="Koo N."/>
            <person name="Hong Y."/>
            <person name="Kim R.W."/>
            <person name="Kang W.H."/>
            <person name="Huh J.H."/>
            <person name="Kang B.C."/>
            <person name="Yang T.J."/>
            <person name="Lee Y.H."/>
            <person name="Bennetzen J.L."/>
            <person name="Choi D."/>
        </authorList>
    </citation>
    <scope>NUCLEOTIDE SEQUENCE [LARGE SCALE GENOMIC DNA]</scope>
    <source>
        <strain evidence="7">cv. CM334</strain>
    </source>
</reference>
<dbReference type="SUPFAM" id="SSF55424">
    <property type="entry name" value="FAD/NAD-linked reductases, dimerisation (C-terminal) domain"/>
    <property type="match status" value="1"/>
</dbReference>
<evidence type="ECO:0000256" key="3">
    <source>
        <dbReference type="ARBA" id="ARBA00023027"/>
    </source>
</evidence>
<evidence type="ECO:0000259" key="5">
    <source>
        <dbReference type="Pfam" id="PF07992"/>
    </source>
</evidence>
<reference evidence="6 7" key="1">
    <citation type="journal article" date="2014" name="Nat. Genet.">
        <title>Genome sequence of the hot pepper provides insights into the evolution of pungency in Capsicum species.</title>
        <authorList>
            <person name="Kim S."/>
            <person name="Park M."/>
            <person name="Yeom S.I."/>
            <person name="Kim Y.M."/>
            <person name="Lee J.M."/>
            <person name="Lee H.A."/>
            <person name="Seo E."/>
            <person name="Choi J."/>
            <person name="Cheong K."/>
            <person name="Kim K.T."/>
            <person name="Jung K."/>
            <person name="Lee G.W."/>
            <person name="Oh S.K."/>
            <person name="Bae C."/>
            <person name="Kim S.B."/>
            <person name="Lee H.Y."/>
            <person name="Kim S.Y."/>
            <person name="Kim M.S."/>
            <person name="Kang B.C."/>
            <person name="Jo Y.D."/>
            <person name="Yang H.B."/>
            <person name="Jeong H.J."/>
            <person name="Kang W.H."/>
            <person name="Kwon J.K."/>
            <person name="Shin C."/>
            <person name="Lim J.Y."/>
            <person name="Park J.H."/>
            <person name="Huh J.H."/>
            <person name="Kim J.S."/>
            <person name="Kim B.D."/>
            <person name="Cohen O."/>
            <person name="Paran I."/>
            <person name="Suh M.C."/>
            <person name="Lee S.B."/>
            <person name="Kim Y.K."/>
            <person name="Shin Y."/>
            <person name="Noh S.J."/>
            <person name="Park J."/>
            <person name="Seo Y.S."/>
            <person name="Kwon S.Y."/>
            <person name="Kim H.A."/>
            <person name="Park J.M."/>
            <person name="Kim H.J."/>
            <person name="Choi S.B."/>
            <person name="Bosland P.W."/>
            <person name="Reeves G."/>
            <person name="Jo S.H."/>
            <person name="Lee B.W."/>
            <person name="Cho H.T."/>
            <person name="Choi H.S."/>
            <person name="Lee M.S."/>
            <person name="Yu Y."/>
            <person name="Do Choi Y."/>
            <person name="Park B.S."/>
            <person name="van Deynze A."/>
            <person name="Ashrafi H."/>
            <person name="Hill T."/>
            <person name="Kim W.T."/>
            <person name="Pai H.S."/>
            <person name="Ahn H.K."/>
            <person name="Yeam I."/>
            <person name="Giovannoni J.J."/>
            <person name="Rose J.K."/>
            <person name="Sorensen I."/>
            <person name="Lee S.J."/>
            <person name="Kim R.W."/>
            <person name="Choi I.Y."/>
            <person name="Choi B.S."/>
            <person name="Lim J.S."/>
            <person name="Lee Y.H."/>
            <person name="Choi D."/>
        </authorList>
    </citation>
    <scope>NUCLEOTIDE SEQUENCE [LARGE SCALE GENOMIC DNA]</scope>
    <source>
        <strain evidence="7">cv. CM334</strain>
    </source>
</reference>
<dbReference type="Gramene" id="PHT67017">
    <property type="protein sequence ID" value="PHT67017"/>
    <property type="gene ID" value="T459_31442"/>
</dbReference>
<keyword evidence="3" id="KW-0520">NAD</keyword>
<dbReference type="InterPro" id="IPR023753">
    <property type="entry name" value="FAD/NAD-binding_dom"/>
</dbReference>